<sequence>MCYREYFVCPECGNSFAERTLRCGEYVNGRKAAEAGRGGAFDWCTYLEPLYKPLPPGDPCPWFCPGSRAKPRGIAPAVEVKKPAESRAQPKITFDPEPDFDCRVRESLNSLSETQHQIWWESKKPRARLHRAKARLGRALVELQVLVVFVCCPFADW</sequence>
<protein>
    <submittedName>
        <fullName evidence="1">Uncharacterized protein</fullName>
    </submittedName>
</protein>
<evidence type="ECO:0000313" key="1">
    <source>
        <dbReference type="EMBL" id="PHH78458.1"/>
    </source>
</evidence>
<accession>A0A2C5YK50</accession>
<dbReference type="OrthoDB" id="10641575at2759"/>
<proteinExistence type="predicted"/>
<comment type="caution">
    <text evidence="1">The sequence shown here is derived from an EMBL/GenBank/DDBJ whole genome shotgun (WGS) entry which is preliminary data.</text>
</comment>
<evidence type="ECO:0000313" key="2">
    <source>
        <dbReference type="Proteomes" id="UP000226431"/>
    </source>
</evidence>
<gene>
    <name evidence="1" type="ORF">CDD80_6801</name>
</gene>
<dbReference type="EMBL" id="NJES01000078">
    <property type="protein sequence ID" value="PHH78458.1"/>
    <property type="molecule type" value="Genomic_DNA"/>
</dbReference>
<organism evidence="1 2">
    <name type="scientific">Ophiocordyceps camponoti-rufipedis</name>
    <dbReference type="NCBI Taxonomy" id="2004952"/>
    <lineage>
        <taxon>Eukaryota</taxon>
        <taxon>Fungi</taxon>
        <taxon>Dikarya</taxon>
        <taxon>Ascomycota</taxon>
        <taxon>Pezizomycotina</taxon>
        <taxon>Sordariomycetes</taxon>
        <taxon>Hypocreomycetidae</taxon>
        <taxon>Hypocreales</taxon>
        <taxon>Ophiocordycipitaceae</taxon>
        <taxon>Ophiocordyceps</taxon>
    </lineage>
</organism>
<name>A0A2C5YK50_9HYPO</name>
<dbReference type="Proteomes" id="UP000226431">
    <property type="component" value="Unassembled WGS sequence"/>
</dbReference>
<keyword evidence="2" id="KW-1185">Reference proteome</keyword>
<dbReference type="AlphaFoldDB" id="A0A2C5YK50"/>
<reference evidence="1 2" key="1">
    <citation type="submission" date="2017-06" db="EMBL/GenBank/DDBJ databases">
        <title>Ant-infecting Ophiocordyceps genomes reveal a high diversity of potential behavioral manipulation genes and a possible major role for enterotoxins.</title>
        <authorList>
            <person name="De Bekker C."/>
            <person name="Evans H.C."/>
            <person name="Brachmann A."/>
            <person name="Hughes D.P."/>
        </authorList>
    </citation>
    <scope>NUCLEOTIDE SEQUENCE [LARGE SCALE GENOMIC DNA]</scope>
    <source>
        <strain evidence="1 2">Map16</strain>
    </source>
</reference>